<dbReference type="Gene3D" id="3.20.20.80">
    <property type="entry name" value="Glycosidases"/>
    <property type="match status" value="1"/>
</dbReference>
<feature type="domain" description="Rv2525c-like glycoside hydrolase-like" evidence="2">
    <location>
        <begin position="61"/>
        <end position="239"/>
    </location>
</feature>
<feature type="signal peptide" evidence="1">
    <location>
        <begin position="1"/>
        <end position="22"/>
    </location>
</feature>
<organism evidence="3 4">
    <name type="scientific">Nocardia kruczakiae</name>
    <dbReference type="NCBI Taxonomy" id="261477"/>
    <lineage>
        <taxon>Bacteria</taxon>
        <taxon>Bacillati</taxon>
        <taxon>Actinomycetota</taxon>
        <taxon>Actinomycetes</taxon>
        <taxon>Mycobacteriales</taxon>
        <taxon>Nocardiaceae</taxon>
        <taxon>Nocardia</taxon>
    </lineage>
</organism>
<dbReference type="EMBL" id="JAVDWW010000011">
    <property type="protein sequence ID" value="MDR7172174.1"/>
    <property type="molecule type" value="Genomic_DNA"/>
</dbReference>
<comment type="caution">
    <text evidence="3">The sequence shown here is derived from an EMBL/GenBank/DDBJ whole genome shotgun (WGS) entry which is preliminary data.</text>
</comment>
<dbReference type="InterPro" id="IPR017853">
    <property type="entry name" value="GH"/>
</dbReference>
<dbReference type="PROSITE" id="PS51318">
    <property type="entry name" value="TAT"/>
    <property type="match status" value="1"/>
</dbReference>
<gene>
    <name evidence="3" type="ORF">J2W56_005935</name>
</gene>
<keyword evidence="4" id="KW-1185">Reference proteome</keyword>
<dbReference type="InterPro" id="IPR006311">
    <property type="entry name" value="TAT_signal"/>
</dbReference>
<reference evidence="3 4" key="1">
    <citation type="submission" date="2023-07" db="EMBL/GenBank/DDBJ databases">
        <title>Sorghum-associated microbial communities from plants grown in Nebraska, USA.</title>
        <authorList>
            <person name="Schachtman D."/>
        </authorList>
    </citation>
    <scope>NUCLEOTIDE SEQUENCE [LARGE SCALE GENOMIC DNA]</scope>
    <source>
        <strain evidence="3 4">4272</strain>
    </source>
</reference>
<evidence type="ECO:0000313" key="4">
    <source>
        <dbReference type="Proteomes" id="UP001251217"/>
    </source>
</evidence>
<accession>A0ABU1XPA0</accession>
<feature type="chain" id="PRO_5045803497" description="Rv2525c-like glycoside hydrolase-like domain-containing protein" evidence="1">
    <location>
        <begin position="23"/>
        <end position="248"/>
    </location>
</feature>
<evidence type="ECO:0000256" key="1">
    <source>
        <dbReference type="SAM" id="SignalP"/>
    </source>
</evidence>
<proteinExistence type="predicted"/>
<name>A0ABU1XPA0_9NOCA</name>
<dbReference type="SUPFAM" id="SSF51445">
    <property type="entry name" value="(Trans)glycosidases"/>
    <property type="match status" value="1"/>
</dbReference>
<dbReference type="RefSeq" id="WP_374726764.1">
    <property type="nucleotide sequence ID" value="NZ_JAVDWW010000011.1"/>
</dbReference>
<keyword evidence="1" id="KW-0732">Signal</keyword>
<sequence>MRSVPMRSVPMTRRTLFGYAGAAATAAGLAALTPAVLAPRAAADNVLGTLLDYAGGVPDAAAIRAAGHTGAIRYVSDRRPGAEWMTGKPLRASEVDALHAAGLTVVSCYQFGKGATADWKGGLEAGKRHADRGLQLHREAGGPDGVPIYASVDDNPTPVDFATLIAPYLAGWQSVLGNENVGVYANAPTIELAKVAGLGSWYWQHNWGTPKGFVHPAANLHQIEIDDRTVDGVGVDVNNILTAQYGQW</sequence>
<evidence type="ECO:0000259" key="2">
    <source>
        <dbReference type="Pfam" id="PF08924"/>
    </source>
</evidence>
<protein>
    <recommendedName>
        <fullName evidence="2">Rv2525c-like glycoside hydrolase-like domain-containing protein</fullName>
    </recommendedName>
</protein>
<evidence type="ECO:0000313" key="3">
    <source>
        <dbReference type="EMBL" id="MDR7172174.1"/>
    </source>
</evidence>
<dbReference type="InterPro" id="IPR015020">
    <property type="entry name" value="Rv2525c-like_Glyco_Hydro-like"/>
</dbReference>
<dbReference type="Proteomes" id="UP001251217">
    <property type="component" value="Unassembled WGS sequence"/>
</dbReference>
<dbReference type="Pfam" id="PF08924">
    <property type="entry name" value="Rv2525c_GlyHyd-like"/>
    <property type="match status" value="1"/>
</dbReference>